<dbReference type="CDD" id="cd06170">
    <property type="entry name" value="LuxR_C_like"/>
    <property type="match status" value="1"/>
</dbReference>
<dbReference type="PRINTS" id="PR00344">
    <property type="entry name" value="BCTRLSENSOR"/>
</dbReference>
<organism evidence="6 7">
    <name type="scientific">Candidatus Accumulibacter aalborgensis</name>
    <dbReference type="NCBI Taxonomy" id="1860102"/>
    <lineage>
        <taxon>Bacteria</taxon>
        <taxon>Pseudomonadati</taxon>
        <taxon>Pseudomonadota</taxon>
        <taxon>Betaproteobacteria</taxon>
        <taxon>Candidatus Accumulibacter</taxon>
    </lineage>
</organism>
<dbReference type="Gene3D" id="3.30.565.10">
    <property type="entry name" value="Histidine kinase-like ATPase, C-terminal domain"/>
    <property type="match status" value="1"/>
</dbReference>
<sequence length="317" mass="35211">MDHRRDKPAVIPREQWRADTDAVVSYLRAKYATRPPALIAQLLFERRHRRLGEQAIQKQRFELAHASRLAVVGELTGSIAHEINQPLGAILSNADAAELTLESGADRRDELREILADIRRDDMRASEVIRRLRLLLTRHEAERRAFDLNDVASKMASLLRSEIQRRGMSLDIQTAPTSATLVGDRIQIQQVLIDPQGMGLGLSIARTLVEAHGGRLHAENRPGGGALFRIALQRAASDEARQLRAGFASLTPREREVFDRIVAGRLNKQIADELAISERTAKAEPAQCMAKLKVSSAAELGRLAERLQQLSGDEVEG</sequence>
<evidence type="ECO:0000313" key="7">
    <source>
        <dbReference type="Proteomes" id="UP000199169"/>
    </source>
</evidence>
<dbReference type="SUPFAM" id="SSF55874">
    <property type="entry name" value="ATPase domain of HSP90 chaperone/DNA topoisomerase II/histidine kinase"/>
    <property type="match status" value="1"/>
</dbReference>
<evidence type="ECO:0000259" key="5">
    <source>
        <dbReference type="PROSITE" id="PS50109"/>
    </source>
</evidence>
<dbReference type="Pfam" id="PF02518">
    <property type="entry name" value="HATPase_c"/>
    <property type="match status" value="1"/>
</dbReference>
<dbReference type="PRINTS" id="PR00038">
    <property type="entry name" value="HTHLUXR"/>
</dbReference>
<dbReference type="Pfam" id="PF00512">
    <property type="entry name" value="HisKA"/>
    <property type="match status" value="1"/>
</dbReference>
<evidence type="ECO:0000259" key="4">
    <source>
        <dbReference type="PROSITE" id="PS50043"/>
    </source>
</evidence>
<dbReference type="EC" id="2.7.13.3" evidence="2"/>
<dbReference type="InterPro" id="IPR000792">
    <property type="entry name" value="Tscrpt_reg_LuxR_C"/>
</dbReference>
<reference evidence="6 7" key="1">
    <citation type="submission" date="2016-06" db="EMBL/GenBank/DDBJ databases">
        <authorList>
            <person name="Kjaerup R.B."/>
            <person name="Dalgaard T.S."/>
            <person name="Juul-Madsen H.R."/>
        </authorList>
    </citation>
    <scope>NUCLEOTIDE SEQUENCE [LARGE SCALE GENOMIC DNA]</scope>
    <source>
        <strain evidence="6">3</strain>
    </source>
</reference>
<dbReference type="RefSeq" id="WP_186408327.1">
    <property type="nucleotide sequence ID" value="NZ_FLQX01000136.1"/>
</dbReference>
<dbReference type="SUPFAM" id="SSF46894">
    <property type="entry name" value="C-terminal effector domain of the bipartite response regulators"/>
    <property type="match status" value="1"/>
</dbReference>
<dbReference type="PROSITE" id="PS50109">
    <property type="entry name" value="HIS_KIN"/>
    <property type="match status" value="1"/>
</dbReference>
<keyword evidence="3" id="KW-0597">Phosphoprotein</keyword>
<dbReference type="PROSITE" id="PS50043">
    <property type="entry name" value="HTH_LUXR_2"/>
    <property type="match status" value="1"/>
</dbReference>
<keyword evidence="7" id="KW-1185">Reference proteome</keyword>
<dbReference type="EMBL" id="FLQX01000136">
    <property type="protein sequence ID" value="SBT08563.1"/>
    <property type="molecule type" value="Genomic_DNA"/>
</dbReference>
<dbReference type="STRING" id="1860102.ACCAA_580039"/>
<dbReference type="SMART" id="SM00388">
    <property type="entry name" value="HisKA"/>
    <property type="match status" value="1"/>
</dbReference>
<dbReference type="Gene3D" id="1.10.287.130">
    <property type="match status" value="1"/>
</dbReference>
<evidence type="ECO:0000256" key="1">
    <source>
        <dbReference type="ARBA" id="ARBA00000085"/>
    </source>
</evidence>
<dbReference type="PANTHER" id="PTHR43065">
    <property type="entry name" value="SENSOR HISTIDINE KINASE"/>
    <property type="match status" value="1"/>
</dbReference>
<feature type="domain" description="HTH luxR-type" evidence="4">
    <location>
        <begin position="243"/>
        <end position="308"/>
    </location>
</feature>
<comment type="catalytic activity">
    <reaction evidence="1">
        <text>ATP + protein L-histidine = ADP + protein N-phospho-L-histidine.</text>
        <dbReference type="EC" id="2.7.13.3"/>
    </reaction>
</comment>
<dbReference type="InterPro" id="IPR036388">
    <property type="entry name" value="WH-like_DNA-bd_sf"/>
</dbReference>
<dbReference type="InterPro" id="IPR016032">
    <property type="entry name" value="Sig_transdc_resp-reg_C-effctor"/>
</dbReference>
<evidence type="ECO:0000256" key="3">
    <source>
        <dbReference type="ARBA" id="ARBA00022553"/>
    </source>
</evidence>
<dbReference type="GO" id="GO:0000155">
    <property type="term" value="F:phosphorelay sensor kinase activity"/>
    <property type="evidence" value="ECO:0007669"/>
    <property type="project" value="InterPro"/>
</dbReference>
<dbReference type="InterPro" id="IPR003661">
    <property type="entry name" value="HisK_dim/P_dom"/>
</dbReference>
<dbReference type="InterPro" id="IPR004358">
    <property type="entry name" value="Sig_transdc_His_kin-like_C"/>
</dbReference>
<dbReference type="AlphaFoldDB" id="A0A1A8XX13"/>
<proteinExistence type="predicted"/>
<gene>
    <name evidence="6" type="ORF">ACCAA_580039</name>
</gene>
<dbReference type="SUPFAM" id="SSF47384">
    <property type="entry name" value="Homodimeric domain of signal transducing histidine kinase"/>
    <property type="match status" value="1"/>
</dbReference>
<dbReference type="Gene3D" id="1.10.10.10">
    <property type="entry name" value="Winged helix-like DNA-binding domain superfamily/Winged helix DNA-binding domain"/>
    <property type="match status" value="1"/>
</dbReference>
<dbReference type="CDD" id="cd00082">
    <property type="entry name" value="HisKA"/>
    <property type="match status" value="1"/>
</dbReference>
<dbReference type="PANTHER" id="PTHR43065:SF42">
    <property type="entry name" value="TWO-COMPONENT SENSOR PPRA"/>
    <property type="match status" value="1"/>
</dbReference>
<accession>A0A1A8XX13</accession>
<dbReference type="InterPro" id="IPR036097">
    <property type="entry name" value="HisK_dim/P_sf"/>
</dbReference>
<evidence type="ECO:0000313" key="6">
    <source>
        <dbReference type="EMBL" id="SBT08563.1"/>
    </source>
</evidence>
<evidence type="ECO:0000256" key="2">
    <source>
        <dbReference type="ARBA" id="ARBA00012438"/>
    </source>
</evidence>
<dbReference type="InterPro" id="IPR005467">
    <property type="entry name" value="His_kinase_dom"/>
</dbReference>
<dbReference type="GO" id="GO:0003677">
    <property type="term" value="F:DNA binding"/>
    <property type="evidence" value="ECO:0007669"/>
    <property type="project" value="InterPro"/>
</dbReference>
<dbReference type="InterPro" id="IPR036890">
    <property type="entry name" value="HATPase_C_sf"/>
</dbReference>
<name>A0A1A8XX13_9PROT</name>
<protein>
    <recommendedName>
        <fullName evidence="2">histidine kinase</fullName>
        <ecNumber evidence="2">2.7.13.3</ecNumber>
    </recommendedName>
</protein>
<dbReference type="Pfam" id="PF00196">
    <property type="entry name" value="GerE"/>
    <property type="match status" value="1"/>
</dbReference>
<dbReference type="InterPro" id="IPR003594">
    <property type="entry name" value="HATPase_dom"/>
</dbReference>
<feature type="domain" description="Histidine kinase" evidence="5">
    <location>
        <begin position="78"/>
        <end position="194"/>
    </location>
</feature>
<dbReference type="Proteomes" id="UP000199169">
    <property type="component" value="Unassembled WGS sequence"/>
</dbReference>
<dbReference type="GO" id="GO:0006355">
    <property type="term" value="P:regulation of DNA-templated transcription"/>
    <property type="evidence" value="ECO:0007669"/>
    <property type="project" value="InterPro"/>
</dbReference>
<dbReference type="SMART" id="SM00421">
    <property type="entry name" value="HTH_LUXR"/>
    <property type="match status" value="1"/>
</dbReference>